<gene>
    <name evidence="2" type="ORF">GCM10009096_30860</name>
</gene>
<dbReference type="EMBL" id="BAAAEM010000003">
    <property type="protein sequence ID" value="GAA0485925.1"/>
    <property type="molecule type" value="Genomic_DNA"/>
</dbReference>
<feature type="region of interest" description="Disordered" evidence="1">
    <location>
        <begin position="1"/>
        <end position="27"/>
    </location>
</feature>
<sequence length="93" mass="10626">MSTQKENPGPVFKPDDTPKDIYGLDGNPQFFDDPGMDRFVAVVMNMAQEMWVQEERLMALEGLEASEAEREAKLKEFIDRIFAPLREQGSDET</sequence>
<protein>
    <submittedName>
        <fullName evidence="2">Uncharacterized protein</fullName>
    </submittedName>
</protein>
<reference evidence="2 3" key="1">
    <citation type="journal article" date="2019" name="Int. J. Syst. Evol. Microbiol.">
        <title>The Global Catalogue of Microorganisms (GCM) 10K type strain sequencing project: providing services to taxonomists for standard genome sequencing and annotation.</title>
        <authorList>
            <consortium name="The Broad Institute Genomics Platform"/>
            <consortium name="The Broad Institute Genome Sequencing Center for Infectious Disease"/>
            <person name="Wu L."/>
            <person name="Ma J."/>
        </authorList>
    </citation>
    <scope>NUCLEOTIDE SEQUENCE [LARGE SCALE GENOMIC DNA]</scope>
    <source>
        <strain evidence="2 3">JCM 14162</strain>
    </source>
</reference>
<comment type="caution">
    <text evidence="2">The sequence shown here is derived from an EMBL/GenBank/DDBJ whole genome shotgun (WGS) entry which is preliminary data.</text>
</comment>
<proteinExistence type="predicted"/>
<name>A0ABN1AXG1_9SPHN</name>
<dbReference type="RefSeq" id="WP_229955613.1">
    <property type="nucleotide sequence ID" value="NZ_BAAAEM010000003.1"/>
</dbReference>
<accession>A0ABN1AXG1</accession>
<evidence type="ECO:0000313" key="2">
    <source>
        <dbReference type="EMBL" id="GAA0485925.1"/>
    </source>
</evidence>
<organism evidence="2 3">
    <name type="scientific">Parasphingorhabdus litoris</name>
    <dbReference type="NCBI Taxonomy" id="394733"/>
    <lineage>
        <taxon>Bacteria</taxon>
        <taxon>Pseudomonadati</taxon>
        <taxon>Pseudomonadota</taxon>
        <taxon>Alphaproteobacteria</taxon>
        <taxon>Sphingomonadales</taxon>
        <taxon>Sphingomonadaceae</taxon>
        <taxon>Parasphingorhabdus</taxon>
    </lineage>
</organism>
<dbReference type="Proteomes" id="UP001500713">
    <property type="component" value="Unassembled WGS sequence"/>
</dbReference>
<keyword evidence="3" id="KW-1185">Reference proteome</keyword>
<evidence type="ECO:0000313" key="3">
    <source>
        <dbReference type="Proteomes" id="UP001500713"/>
    </source>
</evidence>
<evidence type="ECO:0000256" key="1">
    <source>
        <dbReference type="SAM" id="MobiDB-lite"/>
    </source>
</evidence>